<sequence>MTDSLFYNPFLRIKEDTLKKLMGVGKTFVVIQRFQWPGQPLQKTFLLSAYANEQEAHYHEQELRPNEGKAQNLLDLNQYQGIVKLLKNESGITMFFNGTIDARHEKRLQKAYVKSVSAYIHHIRMKKEDHYDVRIFVEHGRLKAEITSGEQSHTALFYDMIK</sequence>
<protein>
    <submittedName>
        <fullName evidence="1">Uncharacterized protein</fullName>
    </submittedName>
</protein>
<reference evidence="2" key="1">
    <citation type="submission" date="2016-10" db="EMBL/GenBank/DDBJ databases">
        <authorList>
            <person name="Varghese N."/>
            <person name="Submissions S."/>
        </authorList>
    </citation>
    <scope>NUCLEOTIDE SEQUENCE [LARGE SCALE GENOMIC DNA]</scope>
    <source>
        <strain evidence="2">Gh-67</strain>
    </source>
</reference>
<keyword evidence="2" id="KW-1185">Reference proteome</keyword>
<dbReference type="RefSeq" id="WP_091169376.1">
    <property type="nucleotide sequence ID" value="NZ_FNCG01000008.1"/>
</dbReference>
<organism evidence="1 2">
    <name type="scientific">Mucilaginibacter gossypii</name>
    <dbReference type="NCBI Taxonomy" id="551996"/>
    <lineage>
        <taxon>Bacteria</taxon>
        <taxon>Pseudomonadati</taxon>
        <taxon>Bacteroidota</taxon>
        <taxon>Sphingobacteriia</taxon>
        <taxon>Sphingobacteriales</taxon>
        <taxon>Sphingobacteriaceae</taxon>
        <taxon>Mucilaginibacter</taxon>
    </lineage>
</organism>
<gene>
    <name evidence="1" type="ORF">SAMN05192573_108118</name>
</gene>
<dbReference type="STRING" id="551996.SAMN05192573_108118"/>
<proteinExistence type="predicted"/>
<accession>A0A1G8B942</accession>
<dbReference type="Proteomes" id="UP000199705">
    <property type="component" value="Unassembled WGS sequence"/>
</dbReference>
<dbReference type="AlphaFoldDB" id="A0A1G8B942"/>
<evidence type="ECO:0000313" key="2">
    <source>
        <dbReference type="Proteomes" id="UP000199705"/>
    </source>
</evidence>
<name>A0A1G8B942_9SPHI</name>
<evidence type="ECO:0000313" key="1">
    <source>
        <dbReference type="EMBL" id="SDH29110.1"/>
    </source>
</evidence>
<dbReference type="EMBL" id="FNCG01000008">
    <property type="protein sequence ID" value="SDH29110.1"/>
    <property type="molecule type" value="Genomic_DNA"/>
</dbReference>